<proteinExistence type="predicted"/>
<keyword evidence="2 4" id="KW-0863">Zinc-finger</keyword>
<gene>
    <name evidence="6" type="ORF">MCHLO_03012</name>
</gene>
<dbReference type="EMBL" id="DF841341">
    <property type="protein sequence ID" value="GAT45432.1"/>
    <property type="molecule type" value="Genomic_DNA"/>
</dbReference>
<dbReference type="Proteomes" id="UP000815677">
    <property type="component" value="Unassembled WGS sequence"/>
</dbReference>
<evidence type="ECO:0000313" key="6">
    <source>
        <dbReference type="EMBL" id="GAT45432.1"/>
    </source>
</evidence>
<dbReference type="InterPro" id="IPR002893">
    <property type="entry name" value="Znf_MYND"/>
</dbReference>
<evidence type="ECO:0000313" key="7">
    <source>
        <dbReference type="Proteomes" id="UP000815677"/>
    </source>
</evidence>
<dbReference type="PROSITE" id="PS50865">
    <property type="entry name" value="ZF_MYND_2"/>
    <property type="match status" value="1"/>
</dbReference>
<keyword evidence="3" id="KW-0862">Zinc</keyword>
<protein>
    <recommendedName>
        <fullName evidence="5">MYND-type domain-containing protein</fullName>
    </recommendedName>
</protein>
<dbReference type="SUPFAM" id="SSF144232">
    <property type="entry name" value="HIT/MYND zinc finger-like"/>
    <property type="match status" value="1"/>
</dbReference>
<evidence type="ECO:0000259" key="5">
    <source>
        <dbReference type="PROSITE" id="PS50865"/>
    </source>
</evidence>
<evidence type="ECO:0000256" key="2">
    <source>
        <dbReference type="ARBA" id="ARBA00022771"/>
    </source>
</evidence>
<keyword evidence="1" id="KW-0479">Metal-binding</keyword>
<evidence type="ECO:0000256" key="3">
    <source>
        <dbReference type="ARBA" id="ARBA00022833"/>
    </source>
</evidence>
<evidence type="ECO:0000256" key="4">
    <source>
        <dbReference type="PROSITE-ProRule" id="PRU00134"/>
    </source>
</evidence>
<reference evidence="6" key="1">
    <citation type="submission" date="2014-09" db="EMBL/GenBank/DDBJ databases">
        <title>Genome sequence of the luminous mushroom Mycena chlorophos for searching fungal bioluminescence genes.</title>
        <authorList>
            <person name="Tanaka Y."/>
            <person name="Kasuga D."/>
            <person name="Oba Y."/>
            <person name="Hase S."/>
            <person name="Sato K."/>
            <person name="Oba Y."/>
            <person name="Sakakibara Y."/>
        </authorList>
    </citation>
    <scope>NUCLEOTIDE SEQUENCE</scope>
</reference>
<dbReference type="InterPro" id="IPR052839">
    <property type="entry name" value="Mito_gene_expr_regulator"/>
</dbReference>
<evidence type="ECO:0000256" key="1">
    <source>
        <dbReference type="ARBA" id="ARBA00022723"/>
    </source>
</evidence>
<feature type="domain" description="MYND-type" evidence="5">
    <location>
        <begin position="508"/>
        <end position="550"/>
    </location>
</feature>
<name>A0ABQ0L366_MYCCL</name>
<dbReference type="Gene3D" id="6.10.140.2220">
    <property type="match status" value="1"/>
</dbReference>
<dbReference type="PROSITE" id="PS01360">
    <property type="entry name" value="ZF_MYND_1"/>
    <property type="match status" value="1"/>
</dbReference>
<dbReference type="Pfam" id="PF01753">
    <property type="entry name" value="zf-MYND"/>
    <property type="match status" value="1"/>
</dbReference>
<organism evidence="6 7">
    <name type="scientific">Mycena chlorophos</name>
    <name type="common">Agaric fungus</name>
    <name type="synonym">Agaricus chlorophos</name>
    <dbReference type="NCBI Taxonomy" id="658473"/>
    <lineage>
        <taxon>Eukaryota</taxon>
        <taxon>Fungi</taxon>
        <taxon>Dikarya</taxon>
        <taxon>Basidiomycota</taxon>
        <taxon>Agaricomycotina</taxon>
        <taxon>Agaricomycetes</taxon>
        <taxon>Agaricomycetidae</taxon>
        <taxon>Agaricales</taxon>
        <taxon>Marasmiineae</taxon>
        <taxon>Mycenaceae</taxon>
        <taxon>Mycena</taxon>
    </lineage>
</organism>
<accession>A0ABQ0L366</accession>
<dbReference type="PANTHER" id="PTHR46920:SF1">
    <property type="entry name" value="PROTEIN MSS51 HOMOLOG, MITOCHONDRIAL-RELATED"/>
    <property type="match status" value="1"/>
</dbReference>
<sequence>MHGAAPAPDSLLSTELETLKNAYSMLERHHSSTVQQLQLVKLQLEGSMREQLLLQNELDELHLCRTELMAGLKRYERENKQLCTLSPRTRNVQLRPGNSSVAPDPIHVHCNPLLKARLRIVWWLDRKGCNMDTRQLQKILKEAIGEEDDIPRFAGTAEATPRYPAELNERCVVVWRAFDIAARSGLLGKNLALATNSFSRIWGWCTFFLHAGPMVLSPLVGSRAEVVDGCAFLVIQLLLHERLLQTFLQSPGGIAFLIECLSLVQCKPRRRGLEAVVLEALSFVELQDIRYDALVYFSATEPFIAQAALGGLWLAFTATAEDPFSTPTALLGALCLLAGCIGDGSLSDALINERAFKTVAEVIAELCKETYLHAPDAIPALQKAVISLVKLANRRRRDSVWGEVLAAGFLDTFLRVAQMKGAEDALGGLADVLVEGIARSLWLPSVLDGFHEFTSIAKLRLVNTKHCPPLLARRLERVKDFADVLEQQVKLQTVMKATQAMQVEKKMCEHCAFTGLLATRQLRRCSKCQETYYCKKQCQKADWKAHKAICAALGTSRKSAFYFGFGGFILTPPAVASRAGLDGQTRALVKRMMNYHLLNNSSAISIALRSYSERAGVDANPILVFHFDVVPYTFSVVASTEIHDAFPTGWPMGLNPAGHIRLHEGRVAIDAAIISRGETRFCWIVPRRCDESMDRRWWENGGVPAAFHW</sequence>
<dbReference type="PANTHER" id="PTHR46920">
    <property type="match status" value="1"/>
</dbReference>
<keyword evidence="7" id="KW-1185">Reference proteome</keyword>